<accession>X0SHS5</accession>
<feature type="non-terminal residue" evidence="4">
    <location>
        <position position="398"/>
    </location>
</feature>
<evidence type="ECO:0000259" key="2">
    <source>
        <dbReference type="PROSITE" id="PS50112"/>
    </source>
</evidence>
<feature type="domain" description="PAS" evidence="2">
    <location>
        <begin position="45"/>
        <end position="106"/>
    </location>
</feature>
<feature type="domain" description="PAC" evidence="3">
    <location>
        <begin position="1"/>
        <end position="19"/>
    </location>
</feature>
<feature type="domain" description="PAC" evidence="3">
    <location>
        <begin position="239"/>
        <end position="291"/>
    </location>
</feature>
<comment type="caution">
    <text evidence="4">The sequence shown here is derived from an EMBL/GenBank/DDBJ whole genome shotgun (WGS) entry which is preliminary data.</text>
</comment>
<proteinExistence type="predicted"/>
<protein>
    <recommendedName>
        <fullName evidence="5">PAS domain S-box protein</fullName>
    </recommendedName>
</protein>
<evidence type="ECO:0008006" key="5">
    <source>
        <dbReference type="Google" id="ProtNLM"/>
    </source>
</evidence>
<dbReference type="EMBL" id="BARS01007261">
    <property type="protein sequence ID" value="GAF80608.1"/>
    <property type="molecule type" value="Genomic_DNA"/>
</dbReference>
<dbReference type="PROSITE" id="PS50113">
    <property type="entry name" value="PAC"/>
    <property type="match status" value="2"/>
</dbReference>
<dbReference type="PANTHER" id="PTHR44757:SF2">
    <property type="entry name" value="BIOFILM ARCHITECTURE MAINTENANCE PROTEIN MBAA"/>
    <property type="match status" value="1"/>
</dbReference>
<dbReference type="InterPro" id="IPR000700">
    <property type="entry name" value="PAS-assoc_C"/>
</dbReference>
<dbReference type="Gene3D" id="3.30.450.20">
    <property type="entry name" value="PAS domain"/>
    <property type="match status" value="3"/>
</dbReference>
<dbReference type="InterPro" id="IPR000014">
    <property type="entry name" value="PAS"/>
</dbReference>
<dbReference type="NCBIfam" id="TIGR00229">
    <property type="entry name" value="sensory_box"/>
    <property type="match status" value="3"/>
</dbReference>
<dbReference type="Pfam" id="PF13426">
    <property type="entry name" value="PAS_9"/>
    <property type="match status" value="1"/>
</dbReference>
<dbReference type="Pfam" id="PF00989">
    <property type="entry name" value="PAS"/>
    <property type="match status" value="2"/>
</dbReference>
<gene>
    <name evidence="4" type="ORF">S01H1_14006</name>
</gene>
<dbReference type="SMART" id="SM00091">
    <property type="entry name" value="PAS"/>
    <property type="match status" value="3"/>
</dbReference>
<reference evidence="4" key="1">
    <citation type="journal article" date="2014" name="Front. Microbiol.">
        <title>High frequency of phylogenetically diverse reductive dehalogenase-homologous genes in deep subseafloor sedimentary metagenomes.</title>
        <authorList>
            <person name="Kawai M."/>
            <person name="Futagami T."/>
            <person name="Toyoda A."/>
            <person name="Takaki Y."/>
            <person name="Nishi S."/>
            <person name="Hori S."/>
            <person name="Arai W."/>
            <person name="Tsubouchi T."/>
            <person name="Morono Y."/>
            <person name="Uchiyama I."/>
            <person name="Ito T."/>
            <person name="Fujiyama A."/>
            <person name="Inagaki F."/>
            <person name="Takami H."/>
        </authorList>
    </citation>
    <scope>NUCLEOTIDE SEQUENCE</scope>
    <source>
        <strain evidence="4">Expedition CK06-06</strain>
    </source>
</reference>
<dbReference type="InterPro" id="IPR013767">
    <property type="entry name" value="PAS_fold"/>
</dbReference>
<dbReference type="CDD" id="cd00130">
    <property type="entry name" value="PAS"/>
    <property type="match status" value="3"/>
</dbReference>
<dbReference type="InterPro" id="IPR001610">
    <property type="entry name" value="PAC"/>
</dbReference>
<evidence type="ECO:0000259" key="3">
    <source>
        <dbReference type="PROSITE" id="PS50113"/>
    </source>
</evidence>
<feature type="non-terminal residue" evidence="4">
    <location>
        <position position="1"/>
    </location>
</feature>
<dbReference type="PANTHER" id="PTHR44757">
    <property type="entry name" value="DIGUANYLATE CYCLASE DGCP"/>
    <property type="match status" value="1"/>
</dbReference>
<feature type="domain" description="PAS" evidence="2">
    <location>
        <begin position="164"/>
        <end position="205"/>
    </location>
</feature>
<dbReference type="AlphaFoldDB" id="X0SHS5"/>
<evidence type="ECO:0000313" key="4">
    <source>
        <dbReference type="EMBL" id="GAF80608.1"/>
    </source>
</evidence>
<dbReference type="SUPFAM" id="SSF55785">
    <property type="entry name" value="PYP-like sensor domain (PAS domain)"/>
    <property type="match status" value="3"/>
</dbReference>
<dbReference type="InterPro" id="IPR052155">
    <property type="entry name" value="Biofilm_reg_signaling"/>
</dbReference>
<dbReference type="GO" id="GO:0006355">
    <property type="term" value="P:regulation of DNA-templated transcription"/>
    <property type="evidence" value="ECO:0007669"/>
    <property type="project" value="InterPro"/>
</dbReference>
<dbReference type="PROSITE" id="PS50112">
    <property type="entry name" value="PAS"/>
    <property type="match status" value="2"/>
</dbReference>
<sequence length="398" mass="45775">IGLAIDITERKIAEQKLEDSEKQLRELNDELEIKVLARTEALKRSEEKYKAILDGIITGVWVADKDGTIYYANKGMEKIAGIPSEQLVNANILNDFPKSILQYFRPYYLKARNTLKSVFYDSVSVITPAGRQSFQSGWLIPLTKDGKLYNIICTVEDITERKKSEEKYRDLYEEAPNAYFSIGKDKSIKKCNKIAEKLLGYTREEYSNMKVIDLYANTPDGLTKAKRIFKKFIKGVRIRDEELQMKKKNGDYLWISLSVKSILDEKGNAFESRSMVIDITKRKIAEQKLKESEEKFRTAVENNPDFIVFVKRDGTIFEVNRLVKGYTREMVIGQSVFNEDFYETQDQCESVRKAIMDSLESGETTQCDHSHIAPDGSFASYVTKVSPFEYDDEGRIIS</sequence>
<evidence type="ECO:0000256" key="1">
    <source>
        <dbReference type="SAM" id="Coils"/>
    </source>
</evidence>
<dbReference type="InterPro" id="IPR035965">
    <property type="entry name" value="PAS-like_dom_sf"/>
</dbReference>
<dbReference type="SMART" id="SM00086">
    <property type="entry name" value="PAC"/>
    <property type="match status" value="2"/>
</dbReference>
<organism evidence="4">
    <name type="scientific">marine sediment metagenome</name>
    <dbReference type="NCBI Taxonomy" id="412755"/>
    <lineage>
        <taxon>unclassified sequences</taxon>
        <taxon>metagenomes</taxon>
        <taxon>ecological metagenomes</taxon>
    </lineage>
</organism>
<name>X0SHS5_9ZZZZ</name>
<keyword evidence="1" id="KW-0175">Coiled coil</keyword>
<feature type="coiled-coil region" evidence="1">
    <location>
        <begin position="10"/>
        <end position="37"/>
    </location>
</feature>